<name>T1KFI9_TETUR</name>
<organism evidence="1 2">
    <name type="scientific">Tetranychus urticae</name>
    <name type="common">Two-spotted spider mite</name>
    <dbReference type="NCBI Taxonomy" id="32264"/>
    <lineage>
        <taxon>Eukaryota</taxon>
        <taxon>Metazoa</taxon>
        <taxon>Ecdysozoa</taxon>
        <taxon>Arthropoda</taxon>
        <taxon>Chelicerata</taxon>
        <taxon>Arachnida</taxon>
        <taxon>Acari</taxon>
        <taxon>Acariformes</taxon>
        <taxon>Trombidiformes</taxon>
        <taxon>Prostigmata</taxon>
        <taxon>Eleutherengona</taxon>
        <taxon>Raphignathae</taxon>
        <taxon>Tetranychoidea</taxon>
        <taxon>Tetranychidae</taxon>
        <taxon>Tetranychus</taxon>
    </lineage>
</organism>
<reference evidence="2" key="1">
    <citation type="submission" date="2011-08" db="EMBL/GenBank/DDBJ databases">
        <authorList>
            <person name="Rombauts S."/>
        </authorList>
    </citation>
    <scope>NUCLEOTIDE SEQUENCE</scope>
    <source>
        <strain evidence="2">London</strain>
    </source>
</reference>
<protein>
    <submittedName>
        <fullName evidence="1">Uncharacterized protein</fullName>
    </submittedName>
</protein>
<accession>T1KFI9</accession>
<reference evidence="1" key="2">
    <citation type="submission" date="2015-06" db="UniProtKB">
        <authorList>
            <consortium name="EnsemblMetazoa"/>
        </authorList>
    </citation>
    <scope>IDENTIFICATION</scope>
</reference>
<dbReference type="Proteomes" id="UP000015104">
    <property type="component" value="Unassembled WGS sequence"/>
</dbReference>
<dbReference type="EMBL" id="CAEY01000037">
    <property type="status" value="NOT_ANNOTATED_CDS"/>
    <property type="molecule type" value="Genomic_DNA"/>
</dbReference>
<sequence length="402" mass="43745">MAYIIADADYIYEIILNLKPRKPRDILRNHDKSLVCNEQSPDFNLQSNVHVRLFLNPFNIASNVVSSRASNAAKDVGSVANQAAGAVKRAGRMANSLLSVLGLVSIGSLVSDGANKLDDVASEIGSAVDKFDALGDLNVANGKGIGSKIKELGSPVENRFKVAGSWSCCVSGKLAQAGMGRAAGAKGDAYADGYDVLTYSLPCGITAYTSARGLINRCLTNGENLIFFRISGSAKKCPAMSNIGNKPCGRRPNDFWLYLWCVLAWQLSDGPDDDNRVRPSMKGIVLVGDFDADVSRLNEDTENQHNSKHDRALAKFIDDFISKIMTGPRPTFLAIQIKPDMIIFLQHLTLIAYKEPTLEGMPSGMPEIKFDNFILYAQARFNLNGLVPIFQLIFAVQNVFVT</sequence>
<dbReference type="EnsemblMetazoa" id="tetur10g03280.1">
    <property type="protein sequence ID" value="tetur10g03280.1"/>
    <property type="gene ID" value="tetur10g03280"/>
</dbReference>
<evidence type="ECO:0000313" key="2">
    <source>
        <dbReference type="Proteomes" id="UP000015104"/>
    </source>
</evidence>
<dbReference type="AlphaFoldDB" id="T1KFI9"/>
<dbReference type="HOGENOM" id="CLU_1398012_0_0_1"/>
<proteinExistence type="predicted"/>
<keyword evidence="2" id="KW-1185">Reference proteome</keyword>
<evidence type="ECO:0000313" key="1">
    <source>
        <dbReference type="EnsemblMetazoa" id="tetur10g03280.1"/>
    </source>
</evidence>